<keyword evidence="1" id="KW-0732">Signal</keyword>
<evidence type="ECO:0000256" key="1">
    <source>
        <dbReference type="SAM" id="SignalP"/>
    </source>
</evidence>
<proteinExistence type="predicted"/>
<dbReference type="OrthoDB" id="9806233at2"/>
<reference evidence="3 4" key="1">
    <citation type="submission" date="2019-01" db="EMBL/GenBank/DDBJ databases">
        <authorList>
            <person name="Chen W.-M."/>
        </authorList>
    </citation>
    <scope>NUCLEOTIDE SEQUENCE [LARGE SCALE GENOMIC DNA]</scope>
    <source>
        <strain evidence="3 4">FSY-15</strain>
    </source>
</reference>
<evidence type="ECO:0000313" key="3">
    <source>
        <dbReference type="EMBL" id="RVU24936.1"/>
    </source>
</evidence>
<accession>A0A437PRR8</accession>
<evidence type="ECO:0000313" key="4">
    <source>
        <dbReference type="Proteomes" id="UP000282832"/>
    </source>
</evidence>
<gene>
    <name evidence="3" type="ORF">EOJ36_07985</name>
</gene>
<dbReference type="Gene3D" id="2.60.120.560">
    <property type="entry name" value="Exo-inulinase, domain 1"/>
    <property type="match status" value="1"/>
</dbReference>
<dbReference type="EMBL" id="SACY01000003">
    <property type="protein sequence ID" value="RVU24936.1"/>
    <property type="molecule type" value="Genomic_DNA"/>
</dbReference>
<organism evidence="3 4">
    <name type="scientific">Sandaracinomonas limnophila</name>
    <dbReference type="NCBI Taxonomy" id="1862386"/>
    <lineage>
        <taxon>Bacteria</taxon>
        <taxon>Pseudomonadati</taxon>
        <taxon>Bacteroidota</taxon>
        <taxon>Cytophagia</taxon>
        <taxon>Cytophagales</taxon>
        <taxon>Flectobacillaceae</taxon>
        <taxon>Sandaracinomonas</taxon>
    </lineage>
</organism>
<keyword evidence="4" id="KW-1185">Reference proteome</keyword>
<comment type="caution">
    <text evidence="3">The sequence shown here is derived from an EMBL/GenBank/DDBJ whole genome shotgun (WGS) entry which is preliminary data.</text>
</comment>
<dbReference type="GO" id="GO:0016787">
    <property type="term" value="F:hydrolase activity"/>
    <property type="evidence" value="ECO:0007669"/>
    <property type="project" value="InterPro"/>
</dbReference>
<sequence length="233" mass="26276">MKKYLLLTCLLSLGVGAKAQNTLSKKEQKEGYQLLFDGKTFNGWHTYGKPGTVGSSWTIEEGVIGFDNSKKDGGDLITNEDFENYDFSVDWKISKNGNSGIIFNVTEDKAKYYATYVTGPEMQVLDNEGHADGKIIKHRSGDLYDLIKSTKETVKPVGEWNTARIVNNKGLLQLYLNGYKVVETRTDDENWKNLIAGSKFKDMKAFGVNMKGKIALQDHGNQVWFRNIKIKKL</sequence>
<dbReference type="Proteomes" id="UP000282832">
    <property type="component" value="Unassembled WGS sequence"/>
</dbReference>
<feature type="chain" id="PRO_5019457526" evidence="1">
    <location>
        <begin position="20"/>
        <end position="233"/>
    </location>
</feature>
<protein>
    <submittedName>
        <fullName evidence="3">DUF1080 domain-containing protein</fullName>
    </submittedName>
</protein>
<feature type="domain" description="3-keto-alpha-glucoside-1,2-lyase/3-keto-2-hydroxy-glucal hydratase" evidence="2">
    <location>
        <begin position="31"/>
        <end position="231"/>
    </location>
</feature>
<dbReference type="RefSeq" id="WP_127804123.1">
    <property type="nucleotide sequence ID" value="NZ_SACY01000003.1"/>
</dbReference>
<dbReference type="Pfam" id="PF06439">
    <property type="entry name" value="3keto-disac_hyd"/>
    <property type="match status" value="1"/>
</dbReference>
<dbReference type="AlphaFoldDB" id="A0A437PRR8"/>
<dbReference type="InterPro" id="IPR010496">
    <property type="entry name" value="AL/BT2_dom"/>
</dbReference>
<feature type="signal peptide" evidence="1">
    <location>
        <begin position="1"/>
        <end position="19"/>
    </location>
</feature>
<name>A0A437PRR8_9BACT</name>
<evidence type="ECO:0000259" key="2">
    <source>
        <dbReference type="Pfam" id="PF06439"/>
    </source>
</evidence>